<protein>
    <submittedName>
        <fullName evidence="2">Uncharacterized protein</fullName>
    </submittedName>
</protein>
<organism evidence="2 3">
    <name type="scientific">Paenarthrobacter nicotinovorans</name>
    <name type="common">Arthrobacter nicotinovorans</name>
    <dbReference type="NCBI Taxonomy" id="29320"/>
    <lineage>
        <taxon>Bacteria</taxon>
        <taxon>Bacillati</taxon>
        <taxon>Actinomycetota</taxon>
        <taxon>Actinomycetes</taxon>
        <taxon>Micrococcales</taxon>
        <taxon>Micrococcaceae</taxon>
        <taxon>Paenarthrobacter</taxon>
    </lineage>
</organism>
<name>A0ABT9TUP9_PAENI</name>
<comment type="caution">
    <text evidence="2">The sequence shown here is derived from an EMBL/GenBank/DDBJ whole genome shotgun (WGS) entry which is preliminary data.</text>
</comment>
<feature type="region of interest" description="Disordered" evidence="1">
    <location>
        <begin position="1"/>
        <end position="44"/>
    </location>
</feature>
<proteinExistence type="predicted"/>
<accession>A0ABT9TUP9</accession>
<keyword evidence="3" id="KW-1185">Reference proteome</keyword>
<evidence type="ECO:0000256" key="1">
    <source>
        <dbReference type="SAM" id="MobiDB-lite"/>
    </source>
</evidence>
<dbReference type="Proteomes" id="UP001244563">
    <property type="component" value="Unassembled WGS sequence"/>
</dbReference>
<evidence type="ECO:0000313" key="2">
    <source>
        <dbReference type="EMBL" id="MDQ0104112.1"/>
    </source>
</evidence>
<feature type="compositionally biased region" description="Basic and acidic residues" evidence="1">
    <location>
        <begin position="18"/>
        <end position="31"/>
    </location>
</feature>
<reference evidence="2 3" key="1">
    <citation type="submission" date="2023-07" db="EMBL/GenBank/DDBJ databases">
        <title>Sorghum-associated microbial communities from plants grown in Nebraska, USA.</title>
        <authorList>
            <person name="Schachtman D."/>
        </authorList>
    </citation>
    <scope>NUCLEOTIDE SEQUENCE [LARGE SCALE GENOMIC DNA]</scope>
    <source>
        <strain evidence="2 3">CC523</strain>
    </source>
</reference>
<gene>
    <name evidence="2" type="ORF">J2T10_003785</name>
</gene>
<sequence length="44" mass="4934">MSGKSPNGAKMKKQGKTILEKRAEKRAKAESSDTVFSKPRKNQR</sequence>
<evidence type="ECO:0000313" key="3">
    <source>
        <dbReference type="Proteomes" id="UP001244563"/>
    </source>
</evidence>
<dbReference type="RefSeq" id="WP_269453333.1">
    <property type="nucleotide sequence ID" value="NZ_BDDW01000015.1"/>
</dbReference>
<dbReference type="EMBL" id="JAUSSW010000013">
    <property type="protein sequence ID" value="MDQ0104112.1"/>
    <property type="molecule type" value="Genomic_DNA"/>
</dbReference>